<feature type="region of interest" description="Disordered" evidence="1">
    <location>
        <begin position="1"/>
        <end position="31"/>
    </location>
</feature>
<reference evidence="2 3" key="1">
    <citation type="journal article" date="2013" name="Nat. Genet.">
        <title>The high-quality draft genome of peach (Prunus persica) identifies unique patterns of genetic diversity, domestication and genome evolution.</title>
        <authorList>
            <consortium name="International Peach Genome Initiative"/>
            <person name="Verde I."/>
            <person name="Abbott A.G."/>
            <person name="Scalabrin S."/>
            <person name="Jung S."/>
            <person name="Shu S."/>
            <person name="Marroni F."/>
            <person name="Zhebentyayeva T."/>
            <person name="Dettori M.T."/>
            <person name="Grimwood J."/>
            <person name="Cattonaro F."/>
            <person name="Zuccolo A."/>
            <person name="Rossini L."/>
            <person name="Jenkins J."/>
            <person name="Vendramin E."/>
            <person name="Meisel L.A."/>
            <person name="Decroocq V."/>
            <person name="Sosinski B."/>
            <person name="Prochnik S."/>
            <person name="Mitros T."/>
            <person name="Policriti A."/>
            <person name="Cipriani G."/>
            <person name="Dondini L."/>
            <person name="Ficklin S."/>
            <person name="Goodstein D.M."/>
            <person name="Xuan P."/>
            <person name="Del Fabbro C."/>
            <person name="Aramini V."/>
            <person name="Copetti D."/>
            <person name="Gonzalez S."/>
            <person name="Horner D.S."/>
            <person name="Falchi R."/>
            <person name="Lucas S."/>
            <person name="Mica E."/>
            <person name="Maldonado J."/>
            <person name="Lazzari B."/>
            <person name="Bielenberg D."/>
            <person name="Pirona R."/>
            <person name="Miculan M."/>
            <person name="Barakat A."/>
            <person name="Testolin R."/>
            <person name="Stella A."/>
            <person name="Tartarini S."/>
            <person name="Tonutti P."/>
            <person name="Arus P."/>
            <person name="Orellana A."/>
            <person name="Wells C."/>
            <person name="Main D."/>
            <person name="Vizzotto G."/>
            <person name="Silva H."/>
            <person name="Salamini F."/>
            <person name="Schmutz J."/>
            <person name="Morgante M."/>
            <person name="Rokhsar D.S."/>
        </authorList>
    </citation>
    <scope>NUCLEOTIDE SEQUENCE [LARGE SCALE GENOMIC DNA]</scope>
    <source>
        <strain evidence="3">cv. Nemared</strain>
    </source>
</reference>
<accession>A0A251PUK5</accession>
<dbReference type="AlphaFoldDB" id="A0A251PUK5"/>
<evidence type="ECO:0000256" key="1">
    <source>
        <dbReference type="SAM" id="MobiDB-lite"/>
    </source>
</evidence>
<gene>
    <name evidence="2" type="ORF">PRUPE_3G028600</name>
</gene>
<protein>
    <submittedName>
        <fullName evidence="2">Uncharacterized protein</fullName>
    </submittedName>
</protein>
<feature type="compositionally biased region" description="Basic and acidic residues" evidence="1">
    <location>
        <begin position="1"/>
        <end position="21"/>
    </location>
</feature>
<evidence type="ECO:0000313" key="3">
    <source>
        <dbReference type="Proteomes" id="UP000006882"/>
    </source>
</evidence>
<keyword evidence="3" id="KW-1185">Reference proteome</keyword>
<dbReference type="EMBL" id="CM007653">
    <property type="protein sequence ID" value="ONI15172.1"/>
    <property type="molecule type" value="Genomic_DNA"/>
</dbReference>
<name>A0A251PUK5_PRUPE</name>
<proteinExistence type="predicted"/>
<sequence length="79" mass="8619">MKGKEEYSTREQTKQNQDKGSGRLTSQIQGSGAGVCSMCLVCRGCALEAVMGCFWELLGLGAKYKVITLRQCALALLWN</sequence>
<organism evidence="2 3">
    <name type="scientific">Prunus persica</name>
    <name type="common">Peach</name>
    <name type="synonym">Amygdalus persica</name>
    <dbReference type="NCBI Taxonomy" id="3760"/>
    <lineage>
        <taxon>Eukaryota</taxon>
        <taxon>Viridiplantae</taxon>
        <taxon>Streptophyta</taxon>
        <taxon>Embryophyta</taxon>
        <taxon>Tracheophyta</taxon>
        <taxon>Spermatophyta</taxon>
        <taxon>Magnoliopsida</taxon>
        <taxon>eudicotyledons</taxon>
        <taxon>Gunneridae</taxon>
        <taxon>Pentapetalae</taxon>
        <taxon>rosids</taxon>
        <taxon>fabids</taxon>
        <taxon>Rosales</taxon>
        <taxon>Rosaceae</taxon>
        <taxon>Amygdaloideae</taxon>
        <taxon>Amygdaleae</taxon>
        <taxon>Prunus</taxon>
    </lineage>
</organism>
<dbReference type="Proteomes" id="UP000006882">
    <property type="component" value="Chromosome G3"/>
</dbReference>
<dbReference type="Gramene" id="ONI15172">
    <property type="protein sequence ID" value="ONI15172"/>
    <property type="gene ID" value="PRUPE_3G028600"/>
</dbReference>
<evidence type="ECO:0000313" key="2">
    <source>
        <dbReference type="EMBL" id="ONI15172.1"/>
    </source>
</evidence>